<keyword evidence="2 3" id="KW-0808">Transferase</keyword>
<evidence type="ECO:0000256" key="1">
    <source>
        <dbReference type="ARBA" id="ARBA00022603"/>
    </source>
</evidence>
<evidence type="ECO:0000313" key="4">
    <source>
        <dbReference type="Proteomes" id="UP000729701"/>
    </source>
</evidence>
<dbReference type="PANTHER" id="PTHR43619">
    <property type="entry name" value="S-ADENOSYL-L-METHIONINE-DEPENDENT METHYLTRANSFERASE YKTD-RELATED"/>
    <property type="match status" value="1"/>
</dbReference>
<dbReference type="GO" id="GO:0032259">
    <property type="term" value="P:methylation"/>
    <property type="evidence" value="ECO:0007669"/>
    <property type="project" value="UniProtKB-KW"/>
</dbReference>
<dbReference type="Pfam" id="PF04072">
    <property type="entry name" value="LCM"/>
    <property type="match status" value="1"/>
</dbReference>
<dbReference type="EMBL" id="JAHHGZ010000013">
    <property type="protein sequence ID" value="MBW4668490.1"/>
    <property type="molecule type" value="Genomic_DNA"/>
</dbReference>
<dbReference type="InterPro" id="IPR016874">
    <property type="entry name" value="TcmP-like"/>
</dbReference>
<dbReference type="Gene3D" id="3.40.50.150">
    <property type="entry name" value="Vaccinia Virus protein VP39"/>
    <property type="match status" value="1"/>
</dbReference>
<reference evidence="3" key="2">
    <citation type="journal article" date="2022" name="Microbiol. Resour. Announc.">
        <title>Metagenome Sequencing to Explore Phylogenomics of Terrestrial Cyanobacteria.</title>
        <authorList>
            <person name="Ward R.D."/>
            <person name="Stajich J.E."/>
            <person name="Johansen J.R."/>
            <person name="Huntemann M."/>
            <person name="Clum A."/>
            <person name="Foster B."/>
            <person name="Foster B."/>
            <person name="Roux S."/>
            <person name="Palaniappan K."/>
            <person name="Varghese N."/>
            <person name="Mukherjee S."/>
            <person name="Reddy T.B.K."/>
            <person name="Daum C."/>
            <person name="Copeland A."/>
            <person name="Chen I.A."/>
            <person name="Ivanova N.N."/>
            <person name="Kyrpides N.C."/>
            <person name="Shapiro N."/>
            <person name="Eloe-Fadrosh E.A."/>
            <person name="Pietrasiak N."/>
        </authorList>
    </citation>
    <scope>NUCLEOTIDE SEQUENCE</scope>
    <source>
        <strain evidence="3">GSE-NOS-MK-12-04C</strain>
    </source>
</reference>
<sequence length="272" mass="31509">MSKTKVNLGVIQETLLITLYARAYELQEADPIIVDPKSAEIVRAIDYDFHKFATAKNSQIGCCLRGMVLDNWVRTYMTQHPQGTVIEIGSGLNTRFERVDNGEVRWFDLDLPDSIAVRRQFFEETERRQFISASALDTDWIEQVKAVSTEPCMFLAEGVLMYLSEQQVKLLFANLLQEFASCFFAFDSMSPLMVRNQKYHDSLKYTSAKFDWGIANIRKIHNWDGHYQVIEVCTFADLPAKYIQRFSLINRLLFSYIPILRDSYRLALVRLG</sequence>
<protein>
    <submittedName>
        <fullName evidence="3">Class I SAM-dependent methyltransferase</fullName>
        <ecNumber evidence="3">2.1.1.-</ecNumber>
    </submittedName>
</protein>
<keyword evidence="1 3" id="KW-0489">Methyltransferase</keyword>
<dbReference type="Proteomes" id="UP000729701">
    <property type="component" value="Unassembled WGS sequence"/>
</dbReference>
<comment type="caution">
    <text evidence="3">The sequence shown here is derived from an EMBL/GenBank/DDBJ whole genome shotgun (WGS) entry which is preliminary data.</text>
</comment>
<proteinExistence type="predicted"/>
<dbReference type="EC" id="2.1.1.-" evidence="3"/>
<dbReference type="PIRSF" id="PIRSF028177">
    <property type="entry name" value="Polyketide_synth_Omtfrase_TcmP"/>
    <property type="match status" value="1"/>
</dbReference>
<dbReference type="PANTHER" id="PTHR43619:SF2">
    <property type="entry name" value="S-ADENOSYL-L-METHIONINE-DEPENDENT METHYLTRANSFERASES SUPERFAMILY PROTEIN"/>
    <property type="match status" value="1"/>
</dbReference>
<accession>A0A951UV33</accession>
<dbReference type="GO" id="GO:0008168">
    <property type="term" value="F:methyltransferase activity"/>
    <property type="evidence" value="ECO:0007669"/>
    <property type="project" value="UniProtKB-KW"/>
</dbReference>
<dbReference type="SUPFAM" id="SSF53335">
    <property type="entry name" value="S-adenosyl-L-methionine-dependent methyltransferases"/>
    <property type="match status" value="1"/>
</dbReference>
<dbReference type="InterPro" id="IPR007213">
    <property type="entry name" value="Ppm1/Ppm2/Tcmp"/>
</dbReference>
<evidence type="ECO:0000313" key="3">
    <source>
        <dbReference type="EMBL" id="MBW4668490.1"/>
    </source>
</evidence>
<organism evidence="3 4">
    <name type="scientific">Cyanomargarita calcarea GSE-NOS-MK-12-04C</name>
    <dbReference type="NCBI Taxonomy" id="2839659"/>
    <lineage>
        <taxon>Bacteria</taxon>
        <taxon>Bacillati</taxon>
        <taxon>Cyanobacteriota</taxon>
        <taxon>Cyanophyceae</taxon>
        <taxon>Nostocales</taxon>
        <taxon>Cyanomargaritaceae</taxon>
        <taxon>Cyanomargarita</taxon>
    </lineage>
</organism>
<dbReference type="AlphaFoldDB" id="A0A951UV33"/>
<name>A0A951UV33_9CYAN</name>
<evidence type="ECO:0000256" key="2">
    <source>
        <dbReference type="ARBA" id="ARBA00022679"/>
    </source>
</evidence>
<reference evidence="3" key="1">
    <citation type="submission" date="2021-05" db="EMBL/GenBank/DDBJ databases">
        <authorList>
            <person name="Pietrasiak N."/>
            <person name="Ward R."/>
            <person name="Stajich J.E."/>
            <person name="Kurbessoian T."/>
        </authorList>
    </citation>
    <scope>NUCLEOTIDE SEQUENCE</scope>
    <source>
        <strain evidence="3">GSE-NOS-MK-12-04C</strain>
    </source>
</reference>
<gene>
    <name evidence="3" type="ORF">KME60_13950</name>
</gene>
<dbReference type="InterPro" id="IPR029063">
    <property type="entry name" value="SAM-dependent_MTases_sf"/>
</dbReference>